<dbReference type="PRINTS" id="PR00743">
    <property type="entry name" value="GLHYDRLASE36"/>
</dbReference>
<dbReference type="Pfam" id="PF16875">
    <property type="entry name" value="Glyco_hydro_36N"/>
    <property type="match status" value="1"/>
</dbReference>
<dbReference type="AlphaFoldDB" id="A0A4R6DFR0"/>
<dbReference type="InterPro" id="IPR031705">
    <property type="entry name" value="Glyco_hydro_36_C"/>
</dbReference>
<dbReference type="InterPro" id="IPR038417">
    <property type="entry name" value="Alpga-gal_N_sf"/>
</dbReference>
<feature type="domain" description="Glycosyl hydrolase family 36 N-terminal" evidence="7">
    <location>
        <begin position="38"/>
        <end position="267"/>
    </location>
</feature>
<dbReference type="EMBL" id="SNVW01000008">
    <property type="protein sequence ID" value="TDN43333.1"/>
    <property type="molecule type" value="Genomic_DNA"/>
</dbReference>
<evidence type="ECO:0000313" key="9">
    <source>
        <dbReference type="Proteomes" id="UP000295764"/>
    </source>
</evidence>
<evidence type="ECO:0000259" key="6">
    <source>
        <dbReference type="Pfam" id="PF16874"/>
    </source>
</evidence>
<proteinExistence type="predicted"/>
<organism evidence="8 9">
    <name type="scientific">Curtobacterium flaccumfaciens</name>
    <dbReference type="NCBI Taxonomy" id="2035"/>
    <lineage>
        <taxon>Bacteria</taxon>
        <taxon>Bacillati</taxon>
        <taxon>Actinomycetota</taxon>
        <taxon>Actinomycetes</taxon>
        <taxon>Micrococcales</taxon>
        <taxon>Microbacteriaceae</taxon>
        <taxon>Curtobacterium</taxon>
    </lineage>
</organism>
<accession>A0A4R6DFR0</accession>
<keyword evidence="3" id="KW-0378">Hydrolase</keyword>
<dbReference type="FunFam" id="3.20.20.70:FF:000118">
    <property type="entry name" value="Alpha-galactosidase"/>
    <property type="match status" value="1"/>
</dbReference>
<dbReference type="PROSITE" id="PS00512">
    <property type="entry name" value="ALPHA_GALACTOSIDASE"/>
    <property type="match status" value="1"/>
</dbReference>
<feature type="compositionally biased region" description="Basic and acidic residues" evidence="5">
    <location>
        <begin position="198"/>
        <end position="207"/>
    </location>
</feature>
<dbReference type="PANTHER" id="PTHR43053">
    <property type="entry name" value="GLYCOSIDASE FAMILY 31"/>
    <property type="match status" value="1"/>
</dbReference>
<feature type="region of interest" description="Disordered" evidence="5">
    <location>
        <begin position="188"/>
        <end position="207"/>
    </location>
</feature>
<name>A0A4R6DFR0_9MICO</name>
<keyword evidence="4" id="KW-0326">Glycosidase</keyword>
<sequence length="721" mass="78772">MTVLDREPASAESVRSVRHLHVLRGGGVSLVLATAVDGLPEVLHWGRDVGPLADSDAEDLLLALGRPVTPSGFDVPWPLTVLPTERDGWEGRPAIAGHVDGEPLVPRWRDVEVVSESGSALVTATSNSLTLASAFTLDEAGVLRVRHAVTNAGHRPVHLQALDATLPVGERAAEVFDLAGRWTRERTPQRRALTHGAHARETRRGRTGHDAPTLLVLGTAGFSDDTGELWAVHLAWSADSVYRHDVLAEARPVLGAGELLRSGEVALAEGESFTSPDVVFVWSDAGLDGLSDRLHDSLRTRPGHPRRPRPVVLNTWEAVYYRQELGPLVALAETAADVGVERFVLDDGWFLGRRSDGSALGDWSVDPTIWPDGLAPLVDHVRGLGMEFGLWFEPEMVSPVSELAAAHPEWMLQRPDDDVRTWRNQYVLDMANPLARAHVLEAMSAVIGEHHVDFVKWDQNRDIVHAVHAGRAGIDAHTRGVYALMDELRLRHPWLEIEACASGGARTDLGVLERTDRVWASDSNDAMERLPIQRWTELLLPLELIGSHVGPEVSHTTRRHLDLDFRMAVSLFGSAGIETDITRLSPEELDQIRAWTALYRRERGLLHSGRVRHLDLGDPGLDATAVVARDGSRALVRVARTVTGPRSLAVPLRIRGLDRSRRYRLAPVDGLAVPRGLDPVPPPWLGQGHLELSGAVFADVGARLPMLAPGTAIVFGLDAVD</sequence>
<evidence type="ECO:0000256" key="4">
    <source>
        <dbReference type="ARBA" id="ARBA00023295"/>
    </source>
</evidence>
<dbReference type="CDD" id="cd14791">
    <property type="entry name" value="GH36"/>
    <property type="match status" value="1"/>
</dbReference>
<dbReference type="SUPFAM" id="SSF51445">
    <property type="entry name" value="(Trans)glycosidases"/>
    <property type="match status" value="1"/>
</dbReference>
<evidence type="ECO:0000256" key="1">
    <source>
        <dbReference type="ARBA" id="ARBA00001255"/>
    </source>
</evidence>
<evidence type="ECO:0000256" key="3">
    <source>
        <dbReference type="ARBA" id="ARBA00022801"/>
    </source>
</evidence>
<dbReference type="EC" id="3.2.1.22" evidence="2"/>
<dbReference type="InterPro" id="IPR017853">
    <property type="entry name" value="GH"/>
</dbReference>
<comment type="caution">
    <text evidence="8">The sequence shown here is derived from an EMBL/GenBank/DDBJ whole genome shotgun (WGS) entry which is preliminary data.</text>
</comment>
<reference evidence="8 9" key="1">
    <citation type="submission" date="2019-03" db="EMBL/GenBank/DDBJ databases">
        <title>Genomic analyses of the natural microbiome of Caenorhabditis elegans.</title>
        <authorList>
            <person name="Samuel B."/>
        </authorList>
    </citation>
    <scope>NUCLEOTIDE SEQUENCE [LARGE SCALE GENOMIC DNA]</scope>
    <source>
        <strain evidence="8 9">JUb65</strain>
    </source>
</reference>
<dbReference type="Gene3D" id="3.20.20.70">
    <property type="entry name" value="Aldolase class I"/>
    <property type="match status" value="1"/>
</dbReference>
<dbReference type="RefSeq" id="WP_243736370.1">
    <property type="nucleotide sequence ID" value="NZ_SNVW01000008.1"/>
</dbReference>
<dbReference type="Pfam" id="PF02065">
    <property type="entry name" value="Melibiase"/>
    <property type="match status" value="1"/>
</dbReference>
<dbReference type="InterPro" id="IPR013785">
    <property type="entry name" value="Aldolase_TIM"/>
</dbReference>
<dbReference type="InterPro" id="IPR002252">
    <property type="entry name" value="Glyco_hydro_36"/>
</dbReference>
<evidence type="ECO:0000256" key="2">
    <source>
        <dbReference type="ARBA" id="ARBA00012755"/>
    </source>
</evidence>
<dbReference type="Gene3D" id="2.70.98.60">
    <property type="entry name" value="alpha-galactosidase from lactobacil brevis"/>
    <property type="match status" value="1"/>
</dbReference>
<dbReference type="GO" id="GO:0004557">
    <property type="term" value="F:alpha-galactosidase activity"/>
    <property type="evidence" value="ECO:0007669"/>
    <property type="project" value="UniProtKB-EC"/>
</dbReference>
<feature type="domain" description="Glycosyl hydrolase family 36 C-terminal" evidence="6">
    <location>
        <begin position="623"/>
        <end position="710"/>
    </location>
</feature>
<comment type="catalytic activity">
    <reaction evidence="1">
        <text>Hydrolysis of terminal, non-reducing alpha-D-galactose residues in alpha-D-galactosides, including galactose oligosaccharides, galactomannans and galactolipids.</text>
        <dbReference type="EC" id="3.2.1.22"/>
    </reaction>
</comment>
<dbReference type="InterPro" id="IPR050985">
    <property type="entry name" value="Alpha-glycosidase_related"/>
</dbReference>
<dbReference type="InterPro" id="IPR000111">
    <property type="entry name" value="Glyco_hydro_27/36_CS"/>
</dbReference>
<evidence type="ECO:0000256" key="5">
    <source>
        <dbReference type="SAM" id="MobiDB-lite"/>
    </source>
</evidence>
<dbReference type="Pfam" id="PF16874">
    <property type="entry name" value="Glyco_hydro_36C"/>
    <property type="match status" value="1"/>
</dbReference>
<dbReference type="Proteomes" id="UP000295764">
    <property type="component" value="Unassembled WGS sequence"/>
</dbReference>
<dbReference type="PANTHER" id="PTHR43053:SF3">
    <property type="entry name" value="ALPHA-GALACTOSIDASE C-RELATED"/>
    <property type="match status" value="1"/>
</dbReference>
<evidence type="ECO:0000313" key="8">
    <source>
        <dbReference type="EMBL" id="TDN43333.1"/>
    </source>
</evidence>
<protein>
    <recommendedName>
        <fullName evidence="2">alpha-galactosidase</fullName>
        <ecNumber evidence="2">3.2.1.22</ecNumber>
    </recommendedName>
</protein>
<evidence type="ECO:0000259" key="7">
    <source>
        <dbReference type="Pfam" id="PF16875"/>
    </source>
</evidence>
<dbReference type="GO" id="GO:0016052">
    <property type="term" value="P:carbohydrate catabolic process"/>
    <property type="evidence" value="ECO:0007669"/>
    <property type="project" value="InterPro"/>
</dbReference>
<dbReference type="InterPro" id="IPR031704">
    <property type="entry name" value="Glyco_hydro_36_N"/>
</dbReference>
<gene>
    <name evidence="8" type="ORF">EDF64_1083</name>
</gene>